<feature type="transmembrane region" description="Helical" evidence="11">
    <location>
        <begin position="173"/>
        <end position="189"/>
    </location>
</feature>
<comment type="similarity">
    <text evidence="2">Belongs to the ABC transporter superfamily. ABCB family. Multidrug resistance exporter (TC 3.A.1.201) subfamily.</text>
</comment>
<sequence>MAASNPVPLVANSAKDSKKRPFLSFFRLILLTHPGWFDITIIVVGTLAAIAAGVPFPLLVILFGQLVDNLNGATCIAETGNANPYEYEDVINQTVIKICYIAAAQFVLIYVYSVCWNIQAQRLTQRLRDRYFRALLRQEPSFFDDKHAGQVSARLNDDFAAIDSGTNEKVGRLLGQVSFFTTAYIVAFIKHAVLAGILISLLPAFLALTLAGSYFFKKYNAKSTAAFGVASSIASEALNNIPIVQSFGAGPRLEQKFAKQIALARKFGINKAIVAGGQAGLLYFIAYSSNALAYWQGSRIVADAINGNGDATVGQVYTVVFLMVDACIIMGGLAPLFPIFGAASAAYDRLCEDMQHVSAIDGVTEDGNKLSWETPGTVEFRNVGFAYPSRPDQPALKNVSLILEAGKHTAIVGQSGSGKSTVAALLDRLYNPSSGTILMDGSDITALNVRNVRGFLSLVQQEAALLDRSIFENIAIGLVNSPHPEHQDLRNIVGSPDLEQLVADAGKDIMEEAARRGGLIAKIAELVKHASELADLAFITGLDHGYSTQVGTAGKLVSGGQRQRIALARALIRDPKILVLDEASASLDQASEKRIQAAIDRVAIGRTVISIAHRLSTIKHADKIVVFHEGSVVEEGTYDALLEQGGAFARLVNLQGIDSGEFSESSSLANSEIGSLSRDIEKDSLAGPTTEEKGDVATLPEEETPEMKTASVSVGQELPKGIVSAGMHKLIRPNYKWLAVALPAVFIVGCTYTAMGLIFGYTVSSLSACVSTAAEVTQLGFFYGGLMFMLAVVEFFANVGSWTAFGRVSEDLVYRIRVLNFKKLVEQPVEWHNSEGRNPAVLLGYITKDGAALAAFSGSIIATILSVLVNFLVAIIVAHAYAWKIALVCLSMVPILLLAGALQLRATHSYMEKSHTAYVKAIGITVEAVNQIKTIASFSLEDQVVEDYRRALKSPRTDMIKQGLHTCIYLSISNSTGFFIYALSYWWGSQLIMKGEYTQTQFFVVQVSMLVSAQLWGYMFTLAPEFSRAQGAATRAMSLINMGNEGGVDDIKLPHIIQIGKDGEEKRESGKLRQDVEAMKTTAKDTISAGKSVGLNIAFRDVHFAYPSRPQHKILQGMSFNVSAGQFVGLVGPSGAGKSTVMGLMQRLYLPSSGSIEINGLNISTRRGDGNTAYRDDIAVVPQDSALFSGSIRFNVGLGARPGHDATDEEIEEACKTANIHDTIAALPQGYDTECGPNGMRLSGGQRQRLAIARALVRKPGLLLLDESTSALDAESEKALQVGLERIARGITVVAITHRLHTVQKADLIFMIEDGKVLDKGSHRDLMERSESYRVNALQQMLQ</sequence>
<dbReference type="PROSITE" id="PS00211">
    <property type="entry name" value="ABC_TRANSPORTER_1"/>
    <property type="match status" value="2"/>
</dbReference>
<feature type="transmembrane region" description="Helical" evidence="11">
    <location>
        <begin position="781"/>
        <end position="805"/>
    </location>
</feature>
<keyword evidence="5" id="KW-0677">Repeat</keyword>
<dbReference type="GeneID" id="70181037"/>
<feature type="transmembrane region" description="Helical" evidence="11">
    <location>
        <begin position="852"/>
        <end position="877"/>
    </location>
</feature>
<evidence type="ECO:0000256" key="7">
    <source>
        <dbReference type="ARBA" id="ARBA00022840"/>
    </source>
</evidence>
<name>A0A9P9BWU4_9PEZI</name>
<feature type="transmembrane region" description="Helical" evidence="11">
    <location>
        <begin position="315"/>
        <end position="340"/>
    </location>
</feature>
<dbReference type="EMBL" id="JAGTJQ010000001">
    <property type="protein sequence ID" value="KAH7040935.1"/>
    <property type="molecule type" value="Genomic_DNA"/>
</dbReference>
<dbReference type="InterPro" id="IPR039421">
    <property type="entry name" value="Type_1_exporter"/>
</dbReference>
<feature type="domain" description="ABC transporter" evidence="12">
    <location>
        <begin position="1097"/>
        <end position="1339"/>
    </location>
</feature>
<dbReference type="GO" id="GO:0016887">
    <property type="term" value="F:ATP hydrolysis activity"/>
    <property type="evidence" value="ECO:0007669"/>
    <property type="project" value="InterPro"/>
</dbReference>
<feature type="domain" description="ABC transmembrane type-1" evidence="13">
    <location>
        <begin position="739"/>
        <end position="1028"/>
    </location>
</feature>
<evidence type="ECO:0000256" key="1">
    <source>
        <dbReference type="ARBA" id="ARBA00004141"/>
    </source>
</evidence>
<dbReference type="Proteomes" id="UP000756346">
    <property type="component" value="Unassembled WGS sequence"/>
</dbReference>
<dbReference type="InterPro" id="IPR003439">
    <property type="entry name" value="ABC_transporter-like_ATP-bd"/>
</dbReference>
<dbReference type="Gene3D" id="1.20.1560.10">
    <property type="entry name" value="ABC transporter type 1, transmembrane domain"/>
    <property type="match status" value="1"/>
</dbReference>
<gene>
    <name evidence="14" type="ORF">B0I36DRAFT_281574</name>
</gene>
<feature type="compositionally biased region" description="Basic and acidic residues" evidence="10">
    <location>
        <begin position="680"/>
        <end position="695"/>
    </location>
</feature>
<dbReference type="CDD" id="cd18578">
    <property type="entry name" value="ABC_6TM_Pgp_ABCB1_D2_like"/>
    <property type="match status" value="1"/>
</dbReference>
<dbReference type="Pfam" id="PF00664">
    <property type="entry name" value="ABC_membrane"/>
    <property type="match status" value="2"/>
</dbReference>
<dbReference type="SUPFAM" id="SSF90123">
    <property type="entry name" value="ABC transporter transmembrane region"/>
    <property type="match status" value="2"/>
</dbReference>
<evidence type="ECO:0000313" key="15">
    <source>
        <dbReference type="Proteomes" id="UP000756346"/>
    </source>
</evidence>
<evidence type="ECO:0000256" key="11">
    <source>
        <dbReference type="SAM" id="Phobius"/>
    </source>
</evidence>
<dbReference type="OrthoDB" id="6500128at2759"/>
<keyword evidence="9 11" id="KW-0472">Membrane</keyword>
<evidence type="ECO:0000256" key="2">
    <source>
        <dbReference type="ARBA" id="ARBA00007577"/>
    </source>
</evidence>
<comment type="caution">
    <text evidence="14">The sequence shown here is derived from an EMBL/GenBank/DDBJ whole genome shotgun (WGS) entry which is preliminary data.</text>
</comment>
<feature type="transmembrane region" description="Helical" evidence="11">
    <location>
        <begin position="966"/>
        <end position="988"/>
    </location>
</feature>
<dbReference type="InterPro" id="IPR036640">
    <property type="entry name" value="ABC1_TM_sf"/>
</dbReference>
<dbReference type="SMART" id="SM00382">
    <property type="entry name" value="AAA"/>
    <property type="match status" value="2"/>
</dbReference>
<dbReference type="FunFam" id="3.40.50.300:FF:000913">
    <property type="entry name" value="ABC multidrug transporter SitT"/>
    <property type="match status" value="1"/>
</dbReference>
<feature type="transmembrane region" description="Helical" evidence="11">
    <location>
        <begin position="95"/>
        <end position="118"/>
    </location>
</feature>
<dbReference type="Pfam" id="PF00005">
    <property type="entry name" value="ABC_tran"/>
    <property type="match status" value="2"/>
</dbReference>
<dbReference type="CDD" id="cd18577">
    <property type="entry name" value="ABC_6TM_Pgp_ABCB1_D1_like"/>
    <property type="match status" value="1"/>
</dbReference>
<keyword evidence="7" id="KW-0067">ATP-binding</keyword>
<evidence type="ECO:0000256" key="5">
    <source>
        <dbReference type="ARBA" id="ARBA00022737"/>
    </source>
</evidence>
<keyword evidence="3" id="KW-0813">Transport</keyword>
<protein>
    <submittedName>
        <fullName evidence="14">Leptomycin B resistance protein pmd1</fullName>
    </submittedName>
</protein>
<dbReference type="InterPro" id="IPR017871">
    <property type="entry name" value="ABC_transporter-like_CS"/>
</dbReference>
<evidence type="ECO:0000256" key="4">
    <source>
        <dbReference type="ARBA" id="ARBA00022692"/>
    </source>
</evidence>
<dbReference type="GO" id="GO:0005524">
    <property type="term" value="F:ATP binding"/>
    <property type="evidence" value="ECO:0007669"/>
    <property type="project" value="UniProtKB-KW"/>
</dbReference>
<evidence type="ECO:0000313" key="14">
    <source>
        <dbReference type="EMBL" id="KAH7040935.1"/>
    </source>
</evidence>
<feature type="transmembrane region" description="Helical" evidence="11">
    <location>
        <begin position="195"/>
        <end position="216"/>
    </location>
</feature>
<feature type="transmembrane region" description="Helical" evidence="11">
    <location>
        <begin position="36"/>
        <end position="63"/>
    </location>
</feature>
<comment type="subcellular location">
    <subcellularLocation>
        <location evidence="1">Membrane</location>
        <topology evidence="1">Multi-pass membrane protein</topology>
    </subcellularLocation>
</comment>
<keyword evidence="4 11" id="KW-0812">Transmembrane</keyword>
<dbReference type="InterPro" id="IPR011527">
    <property type="entry name" value="ABC1_TM_dom"/>
</dbReference>
<dbReference type="PANTHER" id="PTHR43394">
    <property type="entry name" value="ATP-DEPENDENT PERMEASE MDL1, MITOCHONDRIAL"/>
    <property type="match status" value="1"/>
</dbReference>
<evidence type="ECO:0000256" key="8">
    <source>
        <dbReference type="ARBA" id="ARBA00022989"/>
    </source>
</evidence>
<dbReference type="GO" id="GO:0015421">
    <property type="term" value="F:ABC-type oligopeptide transporter activity"/>
    <property type="evidence" value="ECO:0007669"/>
    <property type="project" value="TreeGrafter"/>
</dbReference>
<dbReference type="PANTHER" id="PTHR43394:SF11">
    <property type="entry name" value="ATP-BINDING CASSETTE TRANSPORTER"/>
    <property type="match status" value="1"/>
</dbReference>
<dbReference type="InterPro" id="IPR027417">
    <property type="entry name" value="P-loop_NTPase"/>
</dbReference>
<evidence type="ECO:0000256" key="10">
    <source>
        <dbReference type="SAM" id="MobiDB-lite"/>
    </source>
</evidence>
<evidence type="ECO:0000256" key="6">
    <source>
        <dbReference type="ARBA" id="ARBA00022741"/>
    </source>
</evidence>
<dbReference type="GO" id="GO:0005743">
    <property type="term" value="C:mitochondrial inner membrane"/>
    <property type="evidence" value="ECO:0007669"/>
    <property type="project" value="TreeGrafter"/>
</dbReference>
<organism evidence="14 15">
    <name type="scientific">Microdochium trichocladiopsis</name>
    <dbReference type="NCBI Taxonomy" id="1682393"/>
    <lineage>
        <taxon>Eukaryota</taxon>
        <taxon>Fungi</taxon>
        <taxon>Dikarya</taxon>
        <taxon>Ascomycota</taxon>
        <taxon>Pezizomycotina</taxon>
        <taxon>Sordariomycetes</taxon>
        <taxon>Xylariomycetidae</taxon>
        <taxon>Xylariales</taxon>
        <taxon>Microdochiaceae</taxon>
        <taxon>Microdochium</taxon>
    </lineage>
</organism>
<keyword evidence="15" id="KW-1185">Reference proteome</keyword>
<feature type="transmembrane region" description="Helical" evidence="11">
    <location>
        <begin position="272"/>
        <end position="295"/>
    </location>
</feature>
<dbReference type="SUPFAM" id="SSF52540">
    <property type="entry name" value="P-loop containing nucleoside triphosphate hydrolases"/>
    <property type="match status" value="2"/>
</dbReference>
<proteinExistence type="inferred from homology"/>
<accession>A0A9P9BWU4</accession>
<keyword evidence="8 11" id="KW-1133">Transmembrane helix</keyword>
<dbReference type="GO" id="GO:0090374">
    <property type="term" value="P:oligopeptide export from mitochondrion"/>
    <property type="evidence" value="ECO:0007669"/>
    <property type="project" value="TreeGrafter"/>
</dbReference>
<dbReference type="Gene3D" id="3.40.50.300">
    <property type="entry name" value="P-loop containing nucleotide triphosphate hydrolases"/>
    <property type="match status" value="2"/>
</dbReference>
<dbReference type="PROSITE" id="PS50893">
    <property type="entry name" value="ABC_TRANSPORTER_2"/>
    <property type="match status" value="2"/>
</dbReference>
<feature type="transmembrane region" description="Helical" evidence="11">
    <location>
        <begin position="883"/>
        <end position="904"/>
    </location>
</feature>
<feature type="domain" description="ABC transporter" evidence="12">
    <location>
        <begin position="378"/>
        <end position="654"/>
    </location>
</feature>
<evidence type="ECO:0000259" key="12">
    <source>
        <dbReference type="PROSITE" id="PS50893"/>
    </source>
</evidence>
<dbReference type="InterPro" id="IPR003593">
    <property type="entry name" value="AAA+_ATPase"/>
</dbReference>
<feature type="region of interest" description="Disordered" evidence="10">
    <location>
        <begin position="680"/>
        <end position="712"/>
    </location>
</feature>
<dbReference type="PROSITE" id="PS50929">
    <property type="entry name" value="ABC_TM1F"/>
    <property type="match status" value="2"/>
</dbReference>
<reference evidence="14" key="1">
    <citation type="journal article" date="2021" name="Nat. Commun.">
        <title>Genetic determinants of endophytism in the Arabidopsis root mycobiome.</title>
        <authorList>
            <person name="Mesny F."/>
            <person name="Miyauchi S."/>
            <person name="Thiergart T."/>
            <person name="Pickel B."/>
            <person name="Atanasova L."/>
            <person name="Karlsson M."/>
            <person name="Huettel B."/>
            <person name="Barry K.W."/>
            <person name="Haridas S."/>
            <person name="Chen C."/>
            <person name="Bauer D."/>
            <person name="Andreopoulos W."/>
            <person name="Pangilinan J."/>
            <person name="LaButti K."/>
            <person name="Riley R."/>
            <person name="Lipzen A."/>
            <person name="Clum A."/>
            <person name="Drula E."/>
            <person name="Henrissat B."/>
            <person name="Kohler A."/>
            <person name="Grigoriev I.V."/>
            <person name="Martin F.M."/>
            <person name="Hacquard S."/>
        </authorList>
    </citation>
    <scope>NUCLEOTIDE SEQUENCE</scope>
    <source>
        <strain evidence="14">MPI-CAGE-CH-0230</strain>
    </source>
</reference>
<evidence type="ECO:0000256" key="9">
    <source>
        <dbReference type="ARBA" id="ARBA00023136"/>
    </source>
</evidence>
<feature type="domain" description="ABC transmembrane type-1" evidence="13">
    <location>
        <begin position="43"/>
        <end position="342"/>
    </location>
</feature>
<evidence type="ECO:0000256" key="3">
    <source>
        <dbReference type="ARBA" id="ARBA00022448"/>
    </source>
</evidence>
<keyword evidence="6" id="KW-0547">Nucleotide-binding</keyword>
<dbReference type="RefSeq" id="XP_046018990.1">
    <property type="nucleotide sequence ID" value="XM_046151491.1"/>
</dbReference>
<feature type="transmembrane region" description="Helical" evidence="11">
    <location>
        <begin position="737"/>
        <end position="761"/>
    </location>
</feature>
<evidence type="ECO:0000259" key="13">
    <source>
        <dbReference type="PROSITE" id="PS50929"/>
    </source>
</evidence>